<comment type="caution">
    <text evidence="4">The sequence shown here is derived from an EMBL/GenBank/DDBJ whole genome shotgun (WGS) entry which is preliminary data.</text>
</comment>
<keyword evidence="1" id="KW-0547">Nucleotide-binding</keyword>
<feature type="domain" description="ABC transporter" evidence="3">
    <location>
        <begin position="309"/>
        <end position="518"/>
    </location>
</feature>
<dbReference type="GO" id="GO:0016887">
    <property type="term" value="F:ATP hydrolysis activity"/>
    <property type="evidence" value="ECO:0007669"/>
    <property type="project" value="InterPro"/>
</dbReference>
<dbReference type="InterPro" id="IPR027417">
    <property type="entry name" value="P-loop_NTPase"/>
</dbReference>
<dbReference type="SMART" id="SM00382">
    <property type="entry name" value="AAA"/>
    <property type="match status" value="2"/>
</dbReference>
<dbReference type="PROSITE" id="PS00211">
    <property type="entry name" value="ABC_TRANSPORTER_1"/>
    <property type="match status" value="2"/>
</dbReference>
<dbReference type="PROSITE" id="PS50893">
    <property type="entry name" value="ABC_TRANSPORTER_2"/>
    <property type="match status" value="2"/>
</dbReference>
<organism evidence="4 5">
    <name type="scientific">Paenibacillus odorifer</name>
    <dbReference type="NCBI Taxonomy" id="189426"/>
    <lineage>
        <taxon>Bacteria</taxon>
        <taxon>Bacillati</taxon>
        <taxon>Bacillota</taxon>
        <taxon>Bacilli</taxon>
        <taxon>Bacillales</taxon>
        <taxon>Paenibacillaceae</taxon>
        <taxon>Paenibacillus</taxon>
    </lineage>
</organism>
<dbReference type="GO" id="GO:0005524">
    <property type="term" value="F:ATP binding"/>
    <property type="evidence" value="ECO:0007669"/>
    <property type="project" value="UniProtKB-KW"/>
</dbReference>
<reference evidence="4 5" key="1">
    <citation type="submission" date="2016-10" db="EMBL/GenBank/DDBJ databases">
        <title>Paenibacillus species isolates.</title>
        <authorList>
            <person name="Beno S.M."/>
        </authorList>
    </citation>
    <scope>NUCLEOTIDE SEQUENCE [LARGE SCALE GENOMIC DNA]</scope>
    <source>
        <strain evidence="4 5">FSL H7-0710</strain>
    </source>
</reference>
<gene>
    <name evidence="4" type="ORF">BSK52_08855</name>
</gene>
<dbReference type="InterPro" id="IPR051309">
    <property type="entry name" value="ABCF_ATPase"/>
</dbReference>
<name>A0A1R0Y4D4_9BACL</name>
<evidence type="ECO:0000313" key="4">
    <source>
        <dbReference type="EMBL" id="OMD42196.1"/>
    </source>
</evidence>
<dbReference type="Gene3D" id="3.40.50.300">
    <property type="entry name" value="P-loop containing nucleotide triphosphate hydrolases"/>
    <property type="match status" value="2"/>
</dbReference>
<dbReference type="Pfam" id="PF00005">
    <property type="entry name" value="ABC_tran"/>
    <property type="match status" value="2"/>
</dbReference>
<dbReference type="PANTHER" id="PTHR42855:SF2">
    <property type="entry name" value="DRUG RESISTANCE ABC TRANSPORTER,ATP-BINDING PROTEIN"/>
    <property type="match status" value="1"/>
</dbReference>
<evidence type="ECO:0000259" key="3">
    <source>
        <dbReference type="PROSITE" id="PS50893"/>
    </source>
</evidence>
<dbReference type="InterPro" id="IPR003439">
    <property type="entry name" value="ABC_transporter-like_ATP-bd"/>
</dbReference>
<evidence type="ECO:0000256" key="2">
    <source>
        <dbReference type="ARBA" id="ARBA00022840"/>
    </source>
</evidence>
<dbReference type="Pfam" id="PF12848">
    <property type="entry name" value="ABC_tran_Xtn"/>
    <property type="match status" value="1"/>
</dbReference>
<evidence type="ECO:0000313" key="5">
    <source>
        <dbReference type="Proteomes" id="UP000187439"/>
    </source>
</evidence>
<dbReference type="OrthoDB" id="9762369at2"/>
<accession>A0A1R0Y4D4</accession>
<dbReference type="InterPro" id="IPR003593">
    <property type="entry name" value="AAA+_ATPase"/>
</dbReference>
<dbReference type="AlphaFoldDB" id="A0A1R0Y4D4"/>
<evidence type="ECO:0000256" key="1">
    <source>
        <dbReference type="ARBA" id="ARBA00022741"/>
    </source>
</evidence>
<dbReference type="EMBL" id="MPTC01000005">
    <property type="protein sequence ID" value="OMD42196.1"/>
    <property type="molecule type" value="Genomic_DNA"/>
</dbReference>
<dbReference type="SUPFAM" id="SSF52540">
    <property type="entry name" value="P-loop containing nucleoside triphosphate hydrolases"/>
    <property type="match status" value="2"/>
</dbReference>
<sequence length="518" mass="58657">MSLLEVSNLTHAFGDKVLYKNVSMDLYKGEHVGVVGQNGTGKSTLISILTGEVTPDDGMIKWQPNITIGHLDQYAVMDGNCTVHNYLSQAFSELYELERKINELYEECSVTGNETLLQKAADYQERLEALDYYSMESNISKMVMGLGINAIGIDRPIEQLSGGQRTKVILAKLLLEQPDVLLLDEPTNYLDTEHVNWLAEYLIAFNQAFIVVSHNYTFLDKISTSICDIEGETIKKYHGKYSDFVKQKEHLRESYIRQYHAQQKKIETTEQFIRKNGAGVNSKIARGRQKQLDRLERIAAPTFVSKASIRFKELPCTSQVALKVDQLVVGYDKPLLPKLKFSIRGEQKLVITGFNGIGKSTLLKTLVGEIKGITGRFQFAEQVKVGYFEQDLTWEDDMMTPIQVISAYDPKLTVKEIRRHLAQCVVKDNLVTQSIRTLSGGEQSKVKLCRLLLSPYNFLIMDEPTNHLDAETKDALKKALIQFSGTVILVSHEEEFYQGWVDRVLNIGDETRSKGSKY</sequence>
<dbReference type="PANTHER" id="PTHR42855">
    <property type="entry name" value="ABC TRANSPORTER ATP-BINDING SUBUNIT"/>
    <property type="match status" value="1"/>
</dbReference>
<dbReference type="Proteomes" id="UP000187439">
    <property type="component" value="Unassembled WGS sequence"/>
</dbReference>
<feature type="domain" description="ABC transporter" evidence="3">
    <location>
        <begin position="4"/>
        <end position="256"/>
    </location>
</feature>
<dbReference type="FunFam" id="3.40.50.300:FF:000011">
    <property type="entry name" value="Putative ABC transporter ATP-binding component"/>
    <property type="match status" value="1"/>
</dbReference>
<dbReference type="InterPro" id="IPR032781">
    <property type="entry name" value="ABC_tran_Xtn"/>
</dbReference>
<dbReference type="CDD" id="cd03221">
    <property type="entry name" value="ABCF_EF-3"/>
    <property type="match status" value="2"/>
</dbReference>
<dbReference type="RefSeq" id="WP_076118490.1">
    <property type="nucleotide sequence ID" value="NZ_MPTC01000005.1"/>
</dbReference>
<keyword evidence="2 4" id="KW-0067">ATP-binding</keyword>
<proteinExistence type="predicted"/>
<dbReference type="InterPro" id="IPR017871">
    <property type="entry name" value="ABC_transporter-like_CS"/>
</dbReference>
<protein>
    <submittedName>
        <fullName evidence="4">ABC transporter ATP-binding protein</fullName>
    </submittedName>
</protein>